<proteinExistence type="predicted"/>
<gene>
    <name evidence="1" type="ORF">FHU31_005960</name>
</gene>
<dbReference type="RefSeq" id="WP_167164649.1">
    <property type="nucleotide sequence ID" value="NZ_JAANOW010000005.1"/>
</dbReference>
<accession>A0A7X5ZG54</accession>
<dbReference type="AlphaFoldDB" id="A0A7X5ZG54"/>
<dbReference type="EMBL" id="JAANOW010000005">
    <property type="protein sequence ID" value="NIH98936.1"/>
    <property type="molecule type" value="Genomic_DNA"/>
</dbReference>
<sequence length="133" mass="14890">MAELKPVPGQILLTYKDISTLREAARLEISGTSSDSYKTARNVIEGAMAALNQQRCGDPAGMIRRSDAGSIAVREQRDDGSLRWNITYLDDADINKTTVSHIERWDVIHAESWRRRLIVDDFPKAESEEKAAS</sequence>
<dbReference type="Proteomes" id="UP000547444">
    <property type="component" value="Unassembled WGS sequence"/>
</dbReference>
<evidence type="ECO:0000313" key="1">
    <source>
        <dbReference type="EMBL" id="NIH98936.1"/>
    </source>
</evidence>
<organism evidence="1 2">
    <name type="scientific">Mycolicibacterium fluoranthenivorans</name>
    <dbReference type="NCBI Taxonomy" id="258505"/>
    <lineage>
        <taxon>Bacteria</taxon>
        <taxon>Bacillati</taxon>
        <taxon>Actinomycetota</taxon>
        <taxon>Actinomycetes</taxon>
        <taxon>Mycobacteriales</taxon>
        <taxon>Mycobacteriaceae</taxon>
        <taxon>Mycolicibacterium</taxon>
    </lineage>
</organism>
<protein>
    <submittedName>
        <fullName evidence="1">Uncharacterized protein</fullName>
    </submittedName>
</protein>
<comment type="caution">
    <text evidence="1">The sequence shown here is derived from an EMBL/GenBank/DDBJ whole genome shotgun (WGS) entry which is preliminary data.</text>
</comment>
<reference evidence="1 2" key="1">
    <citation type="submission" date="2020-03" db="EMBL/GenBank/DDBJ databases">
        <title>Sequencing the genomes of 1000 actinobacteria strains.</title>
        <authorList>
            <person name="Klenk H.-P."/>
        </authorList>
    </citation>
    <scope>NUCLEOTIDE SEQUENCE [LARGE SCALE GENOMIC DNA]</scope>
    <source>
        <strain evidence="1 2">DSM 44556</strain>
    </source>
</reference>
<keyword evidence="2" id="KW-1185">Reference proteome</keyword>
<name>A0A7X5ZG54_9MYCO</name>
<evidence type="ECO:0000313" key="2">
    <source>
        <dbReference type="Proteomes" id="UP000547444"/>
    </source>
</evidence>